<feature type="transmembrane region" description="Helical" evidence="8">
    <location>
        <begin position="157"/>
        <end position="183"/>
    </location>
</feature>
<evidence type="ECO:0000313" key="10">
    <source>
        <dbReference type="EMBL" id="MEE1946794.1"/>
    </source>
</evidence>
<keyword evidence="6 8" id="KW-1133">Transmembrane helix</keyword>
<feature type="domain" description="Glycosyltransferase RgtA/B/C/D-like" evidence="9">
    <location>
        <begin position="48"/>
        <end position="213"/>
    </location>
</feature>
<evidence type="ECO:0000256" key="3">
    <source>
        <dbReference type="ARBA" id="ARBA00022676"/>
    </source>
</evidence>
<evidence type="ECO:0000259" key="9">
    <source>
        <dbReference type="Pfam" id="PF13231"/>
    </source>
</evidence>
<dbReference type="Pfam" id="PF13231">
    <property type="entry name" value="PMT_2"/>
    <property type="match status" value="1"/>
</dbReference>
<dbReference type="InterPro" id="IPR050297">
    <property type="entry name" value="LipidA_mod_glycosyltrf_83"/>
</dbReference>
<comment type="caution">
    <text evidence="10">The sequence shown here is derived from an EMBL/GenBank/DDBJ whole genome shotgun (WGS) entry which is preliminary data.</text>
</comment>
<evidence type="ECO:0000256" key="4">
    <source>
        <dbReference type="ARBA" id="ARBA00022679"/>
    </source>
</evidence>
<accession>A0ABU7IC95</accession>
<feature type="transmembrane region" description="Helical" evidence="8">
    <location>
        <begin position="280"/>
        <end position="299"/>
    </location>
</feature>
<sequence length="511" mass="58535">MKQYPNKLWILVGSLTIFRLLVALFLELGNDEVYYWTYAQHLQWDYFDHPPMVALSVWLSTFGNLLHPEVFVRLGAIVASATSTLLIYRLGQTLYNERAGWYASLLYSASFYGSLIAGTFILPDSPQMPFWLAGILLLFKINKANQHNLPTAKLWCWFGLIAGICTLCKVHGLFLWVAVGLFALLVNRNWLKDRWLYLAGLISLIVISPILIWNIQHQFITYTYHGSRVSLAHARLNYLAFAREIFGEIFYNNPAVFCLTWISIWQLYKRRFSIDKKEMWLLLCTTLPLIFTLLVLALFRETLPHWSGPAYSVLLLVAATNLAKTHAPGTPKIIVGAMAFFFAVAITGIVLINCYPGTLNPQQNPLQCGKGDITLDLYGWKEAGLKFDSLYRQDVALQNMPAKAPIIINKWFPAAHIDYYLCSLTQQSTWAIGNLFDLHQYQFYNAYKRQLAKGDSAYYVIPSNLFDQNSLSFNQGLFTKADAPVMIPLYRNKLLCRYLLVYRLRGFKGYP</sequence>
<gene>
    <name evidence="10" type="ORF">VRU48_16840</name>
</gene>
<protein>
    <submittedName>
        <fullName evidence="10">Glycosyltransferase family 39 protein</fullName>
        <ecNumber evidence="10">2.4.-.-</ecNumber>
    </submittedName>
</protein>
<dbReference type="EC" id="2.4.-.-" evidence="10"/>
<evidence type="ECO:0000256" key="2">
    <source>
        <dbReference type="ARBA" id="ARBA00022475"/>
    </source>
</evidence>
<keyword evidence="3 10" id="KW-0328">Glycosyltransferase</keyword>
<dbReference type="Proteomes" id="UP001336835">
    <property type="component" value="Unassembled WGS sequence"/>
</dbReference>
<keyword evidence="5 8" id="KW-0812">Transmembrane</keyword>
<keyword evidence="7 8" id="KW-0472">Membrane</keyword>
<dbReference type="RefSeq" id="WP_330109084.1">
    <property type="nucleotide sequence ID" value="NZ_JAZDQT010000003.1"/>
</dbReference>
<feature type="transmembrane region" description="Helical" evidence="8">
    <location>
        <begin position="100"/>
        <end position="122"/>
    </location>
</feature>
<keyword evidence="4 10" id="KW-0808">Transferase</keyword>
<feature type="transmembrane region" description="Helical" evidence="8">
    <location>
        <begin position="249"/>
        <end position="268"/>
    </location>
</feature>
<comment type="subcellular location">
    <subcellularLocation>
        <location evidence="1">Cell membrane</location>
        <topology evidence="1">Multi-pass membrane protein</topology>
    </subcellularLocation>
</comment>
<keyword evidence="2" id="KW-1003">Cell membrane</keyword>
<name>A0ABU7IC95_9SPHI</name>
<dbReference type="GO" id="GO:0016757">
    <property type="term" value="F:glycosyltransferase activity"/>
    <property type="evidence" value="ECO:0007669"/>
    <property type="project" value="UniProtKB-KW"/>
</dbReference>
<dbReference type="PANTHER" id="PTHR33908">
    <property type="entry name" value="MANNOSYLTRANSFERASE YKCB-RELATED"/>
    <property type="match status" value="1"/>
</dbReference>
<evidence type="ECO:0000313" key="11">
    <source>
        <dbReference type="Proteomes" id="UP001336835"/>
    </source>
</evidence>
<feature type="transmembrane region" description="Helical" evidence="8">
    <location>
        <begin position="195"/>
        <end position="215"/>
    </location>
</feature>
<evidence type="ECO:0000256" key="1">
    <source>
        <dbReference type="ARBA" id="ARBA00004651"/>
    </source>
</evidence>
<evidence type="ECO:0000256" key="7">
    <source>
        <dbReference type="ARBA" id="ARBA00023136"/>
    </source>
</evidence>
<keyword evidence="11" id="KW-1185">Reference proteome</keyword>
<feature type="transmembrane region" description="Helical" evidence="8">
    <location>
        <begin position="334"/>
        <end position="352"/>
    </location>
</feature>
<evidence type="ECO:0000256" key="5">
    <source>
        <dbReference type="ARBA" id="ARBA00022692"/>
    </source>
</evidence>
<dbReference type="InterPro" id="IPR038731">
    <property type="entry name" value="RgtA/B/C-like"/>
</dbReference>
<feature type="transmembrane region" description="Helical" evidence="8">
    <location>
        <begin position="7"/>
        <end position="26"/>
    </location>
</feature>
<evidence type="ECO:0000256" key="6">
    <source>
        <dbReference type="ARBA" id="ARBA00022989"/>
    </source>
</evidence>
<reference evidence="10 11" key="1">
    <citation type="submission" date="2024-01" db="EMBL/GenBank/DDBJ databases">
        <title>Pedobacter sp. nov., isolated from fresh soil.</title>
        <authorList>
            <person name="Le N.T.T."/>
        </authorList>
    </citation>
    <scope>NUCLEOTIDE SEQUENCE [LARGE SCALE GENOMIC DNA]</scope>
    <source>
        <strain evidence="10 11">KR3-3</strain>
    </source>
</reference>
<dbReference type="EMBL" id="JAZDQT010000003">
    <property type="protein sequence ID" value="MEE1946794.1"/>
    <property type="molecule type" value="Genomic_DNA"/>
</dbReference>
<proteinExistence type="predicted"/>
<dbReference type="PANTHER" id="PTHR33908:SF11">
    <property type="entry name" value="MEMBRANE PROTEIN"/>
    <property type="match status" value="1"/>
</dbReference>
<organism evidence="10 11">
    <name type="scientific">Pedobacter albus</name>
    <dbReference type="NCBI Taxonomy" id="3113905"/>
    <lineage>
        <taxon>Bacteria</taxon>
        <taxon>Pseudomonadati</taxon>
        <taxon>Bacteroidota</taxon>
        <taxon>Sphingobacteriia</taxon>
        <taxon>Sphingobacteriales</taxon>
        <taxon>Sphingobacteriaceae</taxon>
        <taxon>Pedobacter</taxon>
    </lineage>
</organism>
<evidence type="ECO:0000256" key="8">
    <source>
        <dbReference type="SAM" id="Phobius"/>
    </source>
</evidence>
<feature type="transmembrane region" description="Helical" evidence="8">
    <location>
        <begin position="70"/>
        <end position="88"/>
    </location>
</feature>